<sequence>MKALLPLQIPLSLYLGRNYRETFDIDMINFIFYFAIPIIALLFDILFSRWHLLKTDYCISVKGTIIANIIYYGFFSLVAYSYCHKYLV</sequence>
<name>C5ZXQ3_9HELI</name>
<keyword evidence="3" id="KW-1185">Reference proteome</keyword>
<dbReference type="HOGENOM" id="CLU_2464769_0_0_7"/>
<dbReference type="Proteomes" id="UP000007032">
    <property type="component" value="Chromosome"/>
</dbReference>
<reference evidence="2 3" key="1">
    <citation type="journal article" date="2009" name="J. Bacteriol.">
        <title>Genome sequence of the emerging pathogen Helicobacter canadensis.</title>
        <authorList>
            <person name="Loman N.J."/>
            <person name="Snyder L.A."/>
            <person name="Linton J.D."/>
            <person name="Langdon R."/>
            <person name="Lawson A.J."/>
            <person name="Weinstock G.M."/>
            <person name="Wren B.W."/>
            <person name="Pallen M.J."/>
        </authorList>
    </citation>
    <scope>NUCLEOTIDE SEQUENCE [LARGE SCALE GENOMIC DNA]</scope>
    <source>
        <strain evidence="2 3">MIT 98-5491</strain>
    </source>
</reference>
<evidence type="ECO:0000313" key="3">
    <source>
        <dbReference type="Proteomes" id="UP000007032"/>
    </source>
</evidence>
<dbReference type="AlphaFoldDB" id="C5ZXQ3"/>
<accession>C5ZXQ3</accession>
<dbReference type="EMBL" id="CM000776">
    <property type="protein sequence ID" value="EES89921.1"/>
    <property type="molecule type" value="Genomic_DNA"/>
</dbReference>
<organism evidence="2 3">
    <name type="scientific">Helicobacter canadensis MIT 98-5491</name>
    <dbReference type="NCBI Taxonomy" id="537970"/>
    <lineage>
        <taxon>Bacteria</taxon>
        <taxon>Pseudomonadati</taxon>
        <taxon>Campylobacterota</taxon>
        <taxon>Epsilonproteobacteria</taxon>
        <taxon>Campylobacterales</taxon>
        <taxon>Helicobacteraceae</taxon>
        <taxon>Helicobacter</taxon>
    </lineage>
</organism>
<gene>
    <name evidence="2" type="ORF">HCAN_1211</name>
</gene>
<feature type="transmembrane region" description="Helical" evidence="1">
    <location>
        <begin position="30"/>
        <end position="47"/>
    </location>
</feature>
<feature type="transmembrane region" description="Helical" evidence="1">
    <location>
        <begin position="59"/>
        <end position="82"/>
    </location>
</feature>
<proteinExistence type="predicted"/>
<protein>
    <submittedName>
        <fullName evidence="2">Uncharacterized protein</fullName>
    </submittedName>
</protein>
<evidence type="ECO:0000313" key="2">
    <source>
        <dbReference type="EMBL" id="EES89921.1"/>
    </source>
</evidence>
<evidence type="ECO:0000256" key="1">
    <source>
        <dbReference type="SAM" id="Phobius"/>
    </source>
</evidence>
<keyword evidence="1" id="KW-0812">Transmembrane</keyword>
<keyword evidence="1" id="KW-0472">Membrane</keyword>
<keyword evidence="1" id="KW-1133">Transmembrane helix</keyword>